<name>A0A0G4FGR1_9ALVE</name>
<dbReference type="PhylomeDB" id="A0A0G4FGR1"/>
<organism evidence="2">
    <name type="scientific">Chromera velia CCMP2878</name>
    <dbReference type="NCBI Taxonomy" id="1169474"/>
    <lineage>
        <taxon>Eukaryota</taxon>
        <taxon>Sar</taxon>
        <taxon>Alveolata</taxon>
        <taxon>Colpodellida</taxon>
        <taxon>Chromeraceae</taxon>
        <taxon>Chromera</taxon>
    </lineage>
</organism>
<gene>
    <name evidence="2" type="ORF">Cvel_16896</name>
</gene>
<proteinExistence type="predicted"/>
<feature type="region of interest" description="Disordered" evidence="1">
    <location>
        <begin position="1"/>
        <end position="31"/>
    </location>
</feature>
<dbReference type="AlphaFoldDB" id="A0A0G4FGR1"/>
<reference evidence="2" key="1">
    <citation type="submission" date="2014-11" db="EMBL/GenBank/DDBJ databases">
        <authorList>
            <person name="Otto D Thomas"/>
            <person name="Naeem Raeece"/>
        </authorList>
    </citation>
    <scope>NUCLEOTIDE SEQUENCE</scope>
</reference>
<dbReference type="EMBL" id="CDMZ01000355">
    <property type="protein sequence ID" value="CEM12520.1"/>
    <property type="molecule type" value="Genomic_DNA"/>
</dbReference>
<dbReference type="VEuPathDB" id="CryptoDB:Cvel_16896"/>
<evidence type="ECO:0000313" key="2">
    <source>
        <dbReference type="EMBL" id="CEM12520.1"/>
    </source>
</evidence>
<protein>
    <submittedName>
        <fullName evidence="2">Uncharacterized protein</fullName>
    </submittedName>
</protein>
<accession>A0A0G4FGR1</accession>
<evidence type="ECO:0000256" key="1">
    <source>
        <dbReference type="SAM" id="MobiDB-lite"/>
    </source>
</evidence>
<sequence>MRSMRGVPTSDVLCPAGSGHRATIPRKGDQKEDQGWIDREVYIRTPISEVLRNVPHIPLLRVRTEKLQDNSTRKFKTRTVINSKQVPWEGLSVATRLCPPEAVRIVLQIALNACKCQSVDLSLQKADVVQAYL</sequence>